<comment type="subcellular location">
    <subcellularLocation>
        <location evidence="1">Cell membrane</location>
        <topology evidence="1">Multi-pass membrane protein</topology>
    </subcellularLocation>
</comment>
<evidence type="ECO:0000256" key="3">
    <source>
        <dbReference type="ARBA" id="ARBA00022692"/>
    </source>
</evidence>
<evidence type="ECO:0000256" key="2">
    <source>
        <dbReference type="ARBA" id="ARBA00022475"/>
    </source>
</evidence>
<comment type="caution">
    <text evidence="7">The sequence shown here is derived from an EMBL/GenBank/DDBJ whole genome shotgun (WGS) entry which is preliminary data.</text>
</comment>
<feature type="transmembrane region" description="Helical" evidence="6">
    <location>
        <begin position="12"/>
        <end position="35"/>
    </location>
</feature>
<keyword evidence="2" id="KW-1003">Cell membrane</keyword>
<protein>
    <submittedName>
        <fullName evidence="7">Threonine transporter RhtB</fullName>
    </submittedName>
</protein>
<keyword evidence="5 6" id="KW-0472">Membrane</keyword>
<dbReference type="Proteomes" id="UP000290287">
    <property type="component" value="Unassembled WGS sequence"/>
</dbReference>
<evidence type="ECO:0000256" key="1">
    <source>
        <dbReference type="ARBA" id="ARBA00004651"/>
    </source>
</evidence>
<gene>
    <name evidence="7" type="ORF">CS022_06225</name>
</gene>
<evidence type="ECO:0000256" key="6">
    <source>
        <dbReference type="SAM" id="Phobius"/>
    </source>
</evidence>
<keyword evidence="3 6" id="KW-0812">Transmembrane</keyword>
<dbReference type="GO" id="GO:0042970">
    <property type="term" value="F:homoserine transmembrane transporter activity"/>
    <property type="evidence" value="ECO:0007669"/>
    <property type="project" value="TreeGrafter"/>
</dbReference>
<accession>A0A4Q0YXU7</accession>
<name>A0A4Q0YXU7_9GAMM</name>
<dbReference type="EMBL" id="PEIB01000005">
    <property type="protein sequence ID" value="RXJ73891.1"/>
    <property type="molecule type" value="Genomic_DNA"/>
</dbReference>
<dbReference type="Pfam" id="PF01810">
    <property type="entry name" value="LysE"/>
    <property type="match status" value="1"/>
</dbReference>
<evidence type="ECO:0000313" key="8">
    <source>
        <dbReference type="Proteomes" id="UP000290287"/>
    </source>
</evidence>
<keyword evidence="8" id="KW-1185">Reference proteome</keyword>
<proteinExistence type="predicted"/>
<sequence>MAFTMDLTVIALFIPTFFLVSITPGMCMTLSLTLGMTIGVRRSMHMMWGELIGVGLVAIASVVGVAAVMLNYPMLFVVLKYAGGAYLIYLGIQMWQSKGQLAIPENPEELPEKSPTALASQGFITAIANPKGWAFMASLLPPFIDAAKPMAEQMGVLVSIILITEFLCLMLYASGGKTLGHLLQKSSNVKVINRIGGTTMMGVGAWLAKS</sequence>
<feature type="transmembrane region" description="Helical" evidence="6">
    <location>
        <begin position="74"/>
        <end position="92"/>
    </location>
</feature>
<dbReference type="AlphaFoldDB" id="A0A4Q0YXU7"/>
<dbReference type="InterPro" id="IPR001123">
    <property type="entry name" value="LeuE-type"/>
</dbReference>
<dbReference type="OrthoDB" id="9804822at2"/>
<dbReference type="PANTHER" id="PTHR30086:SF5">
    <property type="entry name" value="HOMOGENTISATE EXPORT PROTEIN"/>
    <property type="match status" value="1"/>
</dbReference>
<feature type="transmembrane region" description="Helical" evidence="6">
    <location>
        <begin position="47"/>
        <end position="68"/>
    </location>
</feature>
<keyword evidence="4 6" id="KW-1133">Transmembrane helix</keyword>
<evidence type="ECO:0000256" key="5">
    <source>
        <dbReference type="ARBA" id="ARBA00023136"/>
    </source>
</evidence>
<reference evidence="7 8" key="1">
    <citation type="submission" date="2017-10" db="EMBL/GenBank/DDBJ databases">
        <title>Nyctiphanis sp. nov., isolated from the stomach of the euphausiid Nyctiphanes simplex (Hansen, 1911) in the Gulf of California.</title>
        <authorList>
            <person name="Gomez-Gil B."/>
            <person name="Aguilar-Mendez M."/>
            <person name="Lopez-Cortes A."/>
            <person name="Gomez-Gutierrez J."/>
            <person name="Roque A."/>
            <person name="Lang E."/>
            <person name="Gonzalez-Castillo A."/>
        </authorList>
    </citation>
    <scope>NUCLEOTIDE SEQUENCE [LARGE SCALE GENOMIC DNA]</scope>
    <source>
        <strain evidence="7 8">CAIM 600</strain>
    </source>
</reference>
<evidence type="ECO:0000256" key="4">
    <source>
        <dbReference type="ARBA" id="ARBA00022989"/>
    </source>
</evidence>
<dbReference type="GO" id="GO:0005886">
    <property type="term" value="C:plasma membrane"/>
    <property type="evidence" value="ECO:0007669"/>
    <property type="project" value="UniProtKB-SubCell"/>
</dbReference>
<dbReference type="PANTHER" id="PTHR30086">
    <property type="entry name" value="ARGININE EXPORTER PROTEIN ARGO"/>
    <property type="match status" value="1"/>
</dbReference>
<dbReference type="PIRSF" id="PIRSF006324">
    <property type="entry name" value="LeuE"/>
    <property type="match status" value="1"/>
</dbReference>
<feature type="transmembrane region" description="Helical" evidence="6">
    <location>
        <begin position="154"/>
        <end position="173"/>
    </location>
</feature>
<evidence type="ECO:0000313" key="7">
    <source>
        <dbReference type="EMBL" id="RXJ73891.1"/>
    </source>
</evidence>
<organism evidence="7 8">
    <name type="scientific">Veronia nyctiphanis</name>
    <dbReference type="NCBI Taxonomy" id="1278244"/>
    <lineage>
        <taxon>Bacteria</taxon>
        <taxon>Pseudomonadati</taxon>
        <taxon>Pseudomonadota</taxon>
        <taxon>Gammaproteobacteria</taxon>
        <taxon>Vibrionales</taxon>
        <taxon>Vibrionaceae</taxon>
        <taxon>Veronia</taxon>
    </lineage>
</organism>